<reference evidence="3" key="1">
    <citation type="journal article" date="2022" name="Int. J. Syst. Evol. Microbiol.">
        <title>Anaeromyxobacter oryzae sp. nov., Anaeromyxobacter diazotrophicus sp. nov. and Anaeromyxobacter paludicola sp. nov., isolated from paddy soils.</title>
        <authorList>
            <person name="Itoh H."/>
            <person name="Xu Z."/>
            <person name="Mise K."/>
            <person name="Masuda Y."/>
            <person name="Ushijima N."/>
            <person name="Hayakawa C."/>
            <person name="Shiratori Y."/>
            <person name="Senoo K."/>
        </authorList>
    </citation>
    <scope>NUCLEOTIDE SEQUENCE [LARGE SCALE GENOMIC DNA]</scope>
    <source>
        <strain evidence="3">Red232</strain>
    </source>
</reference>
<dbReference type="Proteomes" id="UP001162891">
    <property type="component" value="Chromosome"/>
</dbReference>
<accession>A0ABM7X1Z1</accession>
<sequence>MRKAALAVALALGLPAAAPAKPAAARADAMTPEEKAFCASELEVVEKRTRVFQAQGLGAAEIDRRNEGPRQNLADCRRRFQSDQRRIAEEQEDLAEVDRRAGPTATEVERERVWRQLRRERLAGKSPASLTPEEKAELQAGVQEELAATHQTLDTVHARDPFFMRQVHSALACYHGDRREDLRAALSHEESLVKVGTGDRTRLYALRADLKQSEEVLARSREAARTLPDGLARCSEPQTAVLAHCLGIRFEGKKNEPACESEQIQQYIRFIK</sequence>
<proteinExistence type="predicted"/>
<evidence type="ECO:0000256" key="1">
    <source>
        <dbReference type="SAM" id="SignalP"/>
    </source>
</evidence>
<protein>
    <recommendedName>
        <fullName evidence="4">Lysozyme inhibitor LprI N-terminal domain-containing protein</fullName>
    </recommendedName>
</protein>
<evidence type="ECO:0000313" key="3">
    <source>
        <dbReference type="Proteomes" id="UP001162891"/>
    </source>
</evidence>
<gene>
    <name evidence="2" type="ORF">AMOR_48090</name>
</gene>
<keyword evidence="3" id="KW-1185">Reference proteome</keyword>
<feature type="signal peptide" evidence="1">
    <location>
        <begin position="1"/>
        <end position="20"/>
    </location>
</feature>
<dbReference type="EMBL" id="AP025591">
    <property type="protein sequence ID" value="BDG05813.1"/>
    <property type="molecule type" value="Genomic_DNA"/>
</dbReference>
<keyword evidence="1" id="KW-0732">Signal</keyword>
<evidence type="ECO:0008006" key="4">
    <source>
        <dbReference type="Google" id="ProtNLM"/>
    </source>
</evidence>
<name>A0ABM7X1Z1_9BACT</name>
<organism evidence="2 3">
    <name type="scientific">Anaeromyxobacter oryzae</name>
    <dbReference type="NCBI Taxonomy" id="2918170"/>
    <lineage>
        <taxon>Bacteria</taxon>
        <taxon>Pseudomonadati</taxon>
        <taxon>Myxococcota</taxon>
        <taxon>Myxococcia</taxon>
        <taxon>Myxococcales</taxon>
        <taxon>Cystobacterineae</taxon>
        <taxon>Anaeromyxobacteraceae</taxon>
        <taxon>Anaeromyxobacter</taxon>
    </lineage>
</organism>
<evidence type="ECO:0000313" key="2">
    <source>
        <dbReference type="EMBL" id="BDG05813.1"/>
    </source>
</evidence>
<dbReference type="RefSeq" id="WP_248354961.1">
    <property type="nucleotide sequence ID" value="NZ_AP025591.1"/>
</dbReference>
<feature type="chain" id="PRO_5046018518" description="Lysozyme inhibitor LprI N-terminal domain-containing protein" evidence="1">
    <location>
        <begin position="21"/>
        <end position="272"/>
    </location>
</feature>